<accession>A0A8S5RF57</accession>
<proteinExistence type="predicted"/>
<name>A0A8S5RF57_9VIRU</name>
<reference evidence="1" key="1">
    <citation type="journal article" date="2021" name="Proc. Natl. Acad. Sci. U.S.A.">
        <title>A Catalog of Tens of Thousands of Viruses from Human Metagenomes Reveals Hidden Associations with Chronic Diseases.</title>
        <authorList>
            <person name="Tisza M.J."/>
            <person name="Buck C.B."/>
        </authorList>
    </citation>
    <scope>NUCLEOTIDE SEQUENCE</scope>
    <source>
        <strain evidence="1">CtE0n6</strain>
    </source>
</reference>
<evidence type="ECO:0000313" key="1">
    <source>
        <dbReference type="EMBL" id="DAE30022.1"/>
    </source>
</evidence>
<dbReference type="EMBL" id="BK059101">
    <property type="protein sequence ID" value="DAE30022.1"/>
    <property type="molecule type" value="Genomic_DNA"/>
</dbReference>
<organism evidence="1">
    <name type="scientific">virus sp. ctE0n6</name>
    <dbReference type="NCBI Taxonomy" id="2827985"/>
    <lineage>
        <taxon>Viruses</taxon>
    </lineage>
</organism>
<sequence length="94" mass="10722">MNIGNQASFYYCINKTTVANEDLIDEIKKLKPKWTLHQFKKMSVTVDADMRVQINGANILIKKDLGLTIDYTDPDVYSFKILDGGINIYAIVTY</sequence>
<protein>
    <submittedName>
        <fullName evidence="1">Uncharacterized protein</fullName>
    </submittedName>
</protein>